<evidence type="ECO:0000313" key="8">
    <source>
        <dbReference type="Proteomes" id="UP000743107"/>
    </source>
</evidence>
<keyword evidence="2" id="KW-0456">Lyase</keyword>
<keyword evidence="6" id="KW-0315">Glutamine amidotransferase</keyword>
<proteinExistence type="inferred from homology"/>
<evidence type="ECO:0000256" key="1">
    <source>
        <dbReference type="ARBA" id="ARBA00023016"/>
    </source>
</evidence>
<dbReference type="Proteomes" id="UP000743107">
    <property type="component" value="Unassembled WGS sequence"/>
</dbReference>
<dbReference type="InterPro" id="IPR029062">
    <property type="entry name" value="Class_I_gatase-like"/>
</dbReference>
<dbReference type="Pfam" id="PF01965">
    <property type="entry name" value="DJ-1_PfpI"/>
    <property type="match status" value="1"/>
</dbReference>
<comment type="similarity">
    <text evidence="3">Belongs to the peptidase C56 family. HSP31-like subfamily.</text>
</comment>
<accession>A0A6L5A1K6</accession>
<dbReference type="SUPFAM" id="SSF52317">
    <property type="entry name" value="Class I glutamine amidotransferase-like"/>
    <property type="match status" value="1"/>
</dbReference>
<dbReference type="PANTHER" id="PTHR48094:SF11">
    <property type="entry name" value="GLUTATHIONE-INDEPENDENT GLYOXALASE HSP31-RELATED"/>
    <property type="match status" value="1"/>
</dbReference>
<dbReference type="CDD" id="cd03141">
    <property type="entry name" value="GATase1_Hsp31_like"/>
    <property type="match status" value="1"/>
</dbReference>
<evidence type="ECO:0000259" key="4">
    <source>
        <dbReference type="Pfam" id="PF01965"/>
    </source>
</evidence>
<reference evidence="5" key="2">
    <citation type="submission" date="2019-12" db="EMBL/GenBank/DDBJ databases">
        <title>SpeciesPrimer: A bioinformatics pipeline dedicated to the design of qPCR primers for the quantification of bacterial species.</title>
        <authorList>
            <person name="Dreier M."/>
            <person name="Berthoud H."/>
            <person name="Shani N."/>
            <person name="Wechsler D."/>
            <person name="Junier P."/>
        </authorList>
    </citation>
    <scope>NUCLEOTIDE SEQUENCE</scope>
    <source>
        <strain evidence="5">FAM13073</strain>
    </source>
</reference>
<dbReference type="AlphaFoldDB" id="A0A6L5A1K6"/>
<dbReference type="Proteomes" id="UP000472573">
    <property type="component" value="Unassembled WGS sequence"/>
</dbReference>
<dbReference type="InterPro" id="IPR050325">
    <property type="entry name" value="Prot/Nucl_acid_deglycase"/>
</dbReference>
<gene>
    <name evidence="5" type="ORF">GBO79_06520</name>
    <name evidence="6" type="ORF">ITQ97_05720</name>
</gene>
<evidence type="ECO:0000313" key="6">
    <source>
        <dbReference type="EMBL" id="MBF7127302.1"/>
    </source>
</evidence>
<reference evidence="7" key="3">
    <citation type="submission" date="2020-03" db="EMBL/GenBank/DDBJ databases">
        <title>SpeciesPrimer: A bioinformatics pipeline dedicated to the design of qPCR primers for the quantification of bacterial species.</title>
        <authorList>
            <person name="Dreier M."/>
            <person name="Berthoud H."/>
            <person name="Shani N."/>
            <person name="Wechsler D."/>
            <person name="Junier P."/>
        </authorList>
    </citation>
    <scope>NUCLEOTIDE SEQUENCE [LARGE SCALE GENOMIC DNA]</scope>
    <source>
        <strain evidence="7">FAM13073</strain>
    </source>
</reference>
<evidence type="ECO:0000313" key="7">
    <source>
        <dbReference type="Proteomes" id="UP000472573"/>
    </source>
</evidence>
<organism evidence="6 8">
    <name type="scientific">Pediococcus pentosaceus</name>
    <dbReference type="NCBI Taxonomy" id="1255"/>
    <lineage>
        <taxon>Bacteria</taxon>
        <taxon>Bacillati</taxon>
        <taxon>Bacillota</taxon>
        <taxon>Bacilli</taxon>
        <taxon>Lactobacillales</taxon>
        <taxon>Lactobacillaceae</taxon>
        <taxon>Pediococcus</taxon>
    </lineage>
</organism>
<evidence type="ECO:0000256" key="3">
    <source>
        <dbReference type="ARBA" id="ARBA00038493"/>
    </source>
</evidence>
<comment type="caution">
    <text evidence="6">The sequence shown here is derived from an EMBL/GenBank/DDBJ whole genome shotgun (WGS) entry which is preliminary data.</text>
</comment>
<dbReference type="Gene3D" id="3.40.50.880">
    <property type="match status" value="1"/>
</dbReference>
<protein>
    <submittedName>
        <fullName evidence="6">Type 1 glutamine amidotransferase domain-containing protein</fullName>
    </submittedName>
</protein>
<dbReference type="EMBL" id="WENB01000003">
    <property type="protein sequence ID" value="KAF0413604.1"/>
    <property type="molecule type" value="Genomic_DNA"/>
</dbReference>
<dbReference type="EMBL" id="JADOFV010000003">
    <property type="protein sequence ID" value="MBF7127302.1"/>
    <property type="molecule type" value="Genomic_DNA"/>
</dbReference>
<reference evidence="5 7" key="1">
    <citation type="submission" date="2019-10" db="EMBL/GenBank/DDBJ databases">
        <authorList>
            <person name="Irmler S."/>
            <person name="Berthoud H."/>
            <person name="Roetschi A."/>
            <person name="Arias E."/>
            <person name="Shani N."/>
            <person name="Wuethrich D."/>
            <person name="Bruggmann R."/>
        </authorList>
    </citation>
    <scope>NUCLEOTIDE SEQUENCE [LARGE SCALE GENOMIC DNA]</scope>
    <source>
        <strain evidence="5 7">FAM13073</strain>
    </source>
</reference>
<feature type="domain" description="DJ-1/PfpI" evidence="4">
    <location>
        <begin position="31"/>
        <end position="218"/>
    </location>
</feature>
<name>A0A6L5A1K6_PEDPE</name>
<dbReference type="GO" id="GO:0019243">
    <property type="term" value="P:methylglyoxal catabolic process to D-lactate via S-lactoyl-glutathione"/>
    <property type="evidence" value="ECO:0007669"/>
    <property type="project" value="TreeGrafter"/>
</dbReference>
<keyword evidence="7" id="KW-1185">Reference proteome</keyword>
<dbReference type="GO" id="GO:0005737">
    <property type="term" value="C:cytoplasm"/>
    <property type="evidence" value="ECO:0007669"/>
    <property type="project" value="TreeGrafter"/>
</dbReference>
<evidence type="ECO:0000256" key="2">
    <source>
        <dbReference type="ARBA" id="ARBA00023239"/>
    </source>
</evidence>
<sequence length="225" mass="25523">MKRVLIVETNVAKYGDTKEATGLWLGESAEFVDELQKEDVQFDFISPKGGFVPLDPRSMKYIDHSIMRIYEQPDFIERALRNTLKPADVDPSQYAAIYYTGGHGVMWDFPDNIEIQQLASSIYQDGGYLASVCHGIAGLFNIRDHNNDYVIANKNITGFTTSEEVIAGKRKVVPFLNQQMAQKRGANFNKKRFYKNYAIQDGRIITGQNPFSVRSVAQLLIQELK</sequence>
<keyword evidence="1" id="KW-0346">Stress response</keyword>
<reference evidence="6" key="4">
    <citation type="submission" date="2020-11" db="EMBL/GenBank/DDBJ databases">
        <title>Antibiotic susceptibility profiles of Pediococcus pentosaceus from various origins and their implications for the safety assessment of strains with food-technology applications.</title>
        <authorList>
            <person name="Shani N."/>
            <person name="Oberhaensli S."/>
            <person name="Arias E."/>
        </authorList>
    </citation>
    <scope>NUCLEOTIDE SEQUENCE</scope>
    <source>
        <strain evidence="6">FAM 19164</strain>
    </source>
</reference>
<dbReference type="PANTHER" id="PTHR48094">
    <property type="entry name" value="PROTEIN/NUCLEIC ACID DEGLYCASE DJ-1-RELATED"/>
    <property type="match status" value="1"/>
</dbReference>
<dbReference type="RefSeq" id="WP_029257778.1">
    <property type="nucleotide sequence ID" value="NZ_CABMIS010000004.1"/>
</dbReference>
<evidence type="ECO:0000313" key="5">
    <source>
        <dbReference type="EMBL" id="KAF0413604.1"/>
    </source>
</evidence>
<dbReference type="InterPro" id="IPR002818">
    <property type="entry name" value="DJ-1/PfpI"/>
</dbReference>
<dbReference type="GO" id="GO:0019172">
    <property type="term" value="F:glyoxalase III activity"/>
    <property type="evidence" value="ECO:0007669"/>
    <property type="project" value="TreeGrafter"/>
</dbReference>